<organism evidence="1">
    <name type="scientific">Herbaspirillum huttiense subsp. nephrolepidis</name>
    <dbReference type="NCBI Taxonomy" id="3075126"/>
    <lineage>
        <taxon>Bacteria</taxon>
        <taxon>Pseudomonadati</taxon>
        <taxon>Pseudomonadota</taxon>
        <taxon>Betaproteobacteria</taxon>
        <taxon>Burkholderiales</taxon>
        <taxon>Oxalobacteraceae</taxon>
        <taxon>Herbaspirillum</taxon>
    </lineage>
</organism>
<reference evidence="1" key="1">
    <citation type="submission" date="2023-02" db="EMBL/GenBank/DDBJ databases">
        <title>Description of Herbaspirillum huttiense subsp. nephrolepsisexaltata and Herbaspirillum huttiense subsp. lycopersicon.</title>
        <authorList>
            <person name="Poudel M."/>
            <person name="Sharma A."/>
            <person name="Goss E."/>
            <person name="Tapia J.H."/>
            <person name="Harmon C.M."/>
            <person name="Jones J.B."/>
        </authorList>
    </citation>
    <scope>NUCLEOTIDE SEQUENCE</scope>
    <source>
        <strain evidence="1">NC40101</strain>
    </source>
</reference>
<dbReference type="InterPro" id="IPR035093">
    <property type="entry name" value="RelE/ParE_toxin_dom_sf"/>
</dbReference>
<name>A0AAE4GC98_9BURK</name>
<dbReference type="Gene3D" id="3.30.2310.20">
    <property type="entry name" value="RelE-like"/>
    <property type="match status" value="1"/>
</dbReference>
<comment type="caution">
    <text evidence="1">The sequence shown here is derived from an EMBL/GenBank/DDBJ whole genome shotgun (WGS) entry which is preliminary data.</text>
</comment>
<dbReference type="RefSeq" id="WP_310837336.1">
    <property type="nucleotide sequence ID" value="NZ_JAVLSM010000006.1"/>
</dbReference>
<sequence>MAVPHRVEVTTHFLRGLAQIEDFLDANEATDAYDQLLDELIATVIPNLESFPQLGPLIQGGAGQSTEVHSALRLLERQLGRLARHTEVREYVMKDYLVLYARSRGVIHLLSIRHQRQRRNYLAAPSP</sequence>
<accession>A0AAE4GC98</accession>
<dbReference type="EMBL" id="JAVRAA010000014">
    <property type="protein sequence ID" value="MDT0339660.1"/>
    <property type="molecule type" value="Genomic_DNA"/>
</dbReference>
<evidence type="ECO:0000313" key="1">
    <source>
        <dbReference type="EMBL" id="MDT0339660.1"/>
    </source>
</evidence>
<protein>
    <submittedName>
        <fullName evidence="1">Type II toxin-antitoxin system RelE/ParE family toxin</fullName>
    </submittedName>
</protein>
<proteinExistence type="predicted"/>
<dbReference type="AlphaFoldDB" id="A0AAE4GC98"/>
<gene>
    <name evidence="1" type="ORF">RJN63_22695</name>
</gene>